<feature type="region of interest" description="Disordered" evidence="1">
    <location>
        <begin position="1"/>
        <end position="30"/>
    </location>
</feature>
<evidence type="ECO:0000313" key="3">
    <source>
        <dbReference type="Proteomes" id="UP000298652"/>
    </source>
</evidence>
<protein>
    <submittedName>
        <fullName evidence="2">Uncharacterized protein</fullName>
    </submittedName>
</protein>
<keyword evidence="3" id="KW-1185">Reference proteome</keyword>
<dbReference type="AlphaFoldDB" id="A0A4U6UHL2"/>
<dbReference type="EMBL" id="CM016556">
    <property type="protein sequence ID" value="TKW14892.1"/>
    <property type="molecule type" value="Genomic_DNA"/>
</dbReference>
<sequence length="53" mass="5841">MGPFKPTSDHNNASVASHQWRKGEISPLPGTCMSDVCVKRRVEKLSKGSRELS</sequence>
<dbReference type="Gramene" id="TKW14892">
    <property type="protein sequence ID" value="TKW14892"/>
    <property type="gene ID" value="SEVIR_5G197350v2"/>
</dbReference>
<reference evidence="2" key="1">
    <citation type="submission" date="2019-03" db="EMBL/GenBank/DDBJ databases">
        <title>WGS assembly of Setaria viridis.</title>
        <authorList>
            <person name="Huang P."/>
            <person name="Jenkins J."/>
            <person name="Grimwood J."/>
            <person name="Barry K."/>
            <person name="Healey A."/>
            <person name="Mamidi S."/>
            <person name="Sreedasyam A."/>
            <person name="Shu S."/>
            <person name="Feldman M."/>
            <person name="Wu J."/>
            <person name="Yu Y."/>
            <person name="Chen C."/>
            <person name="Johnson J."/>
            <person name="Rokhsar D."/>
            <person name="Baxter I."/>
            <person name="Schmutz J."/>
            <person name="Brutnell T."/>
            <person name="Kellogg E."/>
        </authorList>
    </citation>
    <scope>NUCLEOTIDE SEQUENCE [LARGE SCALE GENOMIC DNA]</scope>
</reference>
<evidence type="ECO:0000256" key="1">
    <source>
        <dbReference type="SAM" id="MobiDB-lite"/>
    </source>
</evidence>
<organism evidence="2 3">
    <name type="scientific">Setaria viridis</name>
    <name type="common">Green bristlegrass</name>
    <name type="synonym">Setaria italica subsp. viridis</name>
    <dbReference type="NCBI Taxonomy" id="4556"/>
    <lineage>
        <taxon>Eukaryota</taxon>
        <taxon>Viridiplantae</taxon>
        <taxon>Streptophyta</taxon>
        <taxon>Embryophyta</taxon>
        <taxon>Tracheophyta</taxon>
        <taxon>Spermatophyta</taxon>
        <taxon>Magnoliopsida</taxon>
        <taxon>Liliopsida</taxon>
        <taxon>Poales</taxon>
        <taxon>Poaceae</taxon>
        <taxon>PACMAD clade</taxon>
        <taxon>Panicoideae</taxon>
        <taxon>Panicodae</taxon>
        <taxon>Paniceae</taxon>
        <taxon>Cenchrinae</taxon>
        <taxon>Setaria</taxon>
    </lineage>
</organism>
<gene>
    <name evidence="2" type="ORF">SEVIR_5G197350v2</name>
</gene>
<dbReference type="Proteomes" id="UP000298652">
    <property type="component" value="Chromosome 5"/>
</dbReference>
<evidence type="ECO:0000313" key="2">
    <source>
        <dbReference type="EMBL" id="TKW14892.1"/>
    </source>
</evidence>
<proteinExistence type="predicted"/>
<name>A0A4U6UHL2_SETVI</name>
<accession>A0A4U6UHL2</accession>